<feature type="transmembrane region" description="Helical" evidence="5">
    <location>
        <begin position="103"/>
        <end position="124"/>
    </location>
</feature>
<evidence type="ECO:0000256" key="1">
    <source>
        <dbReference type="ARBA" id="ARBA00004141"/>
    </source>
</evidence>
<dbReference type="InterPro" id="IPR004712">
    <property type="entry name" value="Na+/H+_antiporter_fungi"/>
</dbReference>
<dbReference type="EMBL" id="JAKWBI020000040">
    <property type="protein sequence ID" value="KAJ2905020.1"/>
    <property type="molecule type" value="Genomic_DNA"/>
</dbReference>
<sequence length="664" mass="72364">MPALDVSELNVVLAVLAQSPQPPPLLAQLCSCGFAHATQNTGILLAMRNTDIADACSTTIQFSNTNQQKHQKHPSNLANIQSPPIIGTFILLYGVISVKIKRVWYLGEALPAVFIGVLLGPVIAKFLDAERWGAAMEEGQTSPIALGVTRVMIGVQLVIAGFQLPQKYLQTRWKEMLMCLLPIMTIMWLCTTACVVATTPKITFLAALVIGSCVTCTDPILSQAIAKGPFADKYVARPLREIISSEAGANDGFGFPFLMLATFLIRHADIPGAGESSEVTGEVTTGSEAAVDNSNANVTSMVSDAAVAAVGALLKREEEEIGRLGGGVGVAMKNWFLETWLYVVIMSVFYGGILGFGLGKAIKFCLRRKWIDEESYLLFPTALGLFIIGTCGAIGTDDLLACFIAGNALNWDGQYLAETERRHDEVNSCVDVLLNFGGFMFIGTIIPWDKFNDPDGTGLTYARLIVLGILVLIFRRIPAILMAYKLIPKVCTNIKEALFMGYFGPIGAGAVFYLEHTRHHLFPELGEGDEEETNLISAIQPVVMWLVLFSIVVHGLSIPALDIIYRYSGVKPIQDDAVEVKRKSMRVVTPVNAIEGDKETFIAFNRFSRPYFEAQDLPLVREETTYSQGGVRYPMDVLEEKREAQRALGGGVTYASPPVPPLPQ</sequence>
<accession>A0AAD5S3E2</accession>
<keyword evidence="4 5" id="KW-0472">Membrane</keyword>
<evidence type="ECO:0000313" key="7">
    <source>
        <dbReference type="EMBL" id="KAJ2905020.1"/>
    </source>
</evidence>
<evidence type="ECO:0000313" key="8">
    <source>
        <dbReference type="Proteomes" id="UP001201980"/>
    </source>
</evidence>
<protein>
    <submittedName>
        <fullName evidence="7">Na(+)/H(+) antiporter 1</fullName>
    </submittedName>
</protein>
<dbReference type="GO" id="GO:0120029">
    <property type="term" value="P:proton export across plasma membrane"/>
    <property type="evidence" value="ECO:0007669"/>
    <property type="project" value="InterPro"/>
</dbReference>
<keyword evidence="2 5" id="KW-0812">Transmembrane</keyword>
<reference evidence="7" key="1">
    <citation type="submission" date="2022-07" db="EMBL/GenBank/DDBJ databases">
        <title>Draft genome sequence of Zalerion maritima ATCC 34329, a (micro)plastics degrading marine fungus.</title>
        <authorList>
            <person name="Paco A."/>
            <person name="Goncalves M.F.M."/>
            <person name="Rocha-Santos T.A.P."/>
            <person name="Alves A."/>
        </authorList>
    </citation>
    <scope>NUCLEOTIDE SEQUENCE</scope>
    <source>
        <strain evidence="7">ATCC 34329</strain>
    </source>
</reference>
<keyword evidence="3 5" id="KW-1133">Transmembrane helix</keyword>
<comment type="subcellular location">
    <subcellularLocation>
        <location evidence="1">Membrane</location>
        <topology evidence="1">Multi-pass membrane protein</topology>
    </subcellularLocation>
</comment>
<evidence type="ECO:0000256" key="2">
    <source>
        <dbReference type="ARBA" id="ARBA00022692"/>
    </source>
</evidence>
<feature type="transmembrane region" description="Helical" evidence="5">
    <location>
        <begin position="496"/>
        <end position="514"/>
    </location>
</feature>
<dbReference type="Proteomes" id="UP001201980">
    <property type="component" value="Unassembled WGS sequence"/>
</dbReference>
<feature type="transmembrane region" description="Helical" evidence="5">
    <location>
        <begin position="542"/>
        <end position="565"/>
    </location>
</feature>
<dbReference type="GO" id="GO:0042391">
    <property type="term" value="P:regulation of membrane potential"/>
    <property type="evidence" value="ECO:0007669"/>
    <property type="project" value="InterPro"/>
</dbReference>
<dbReference type="GO" id="GO:0015385">
    <property type="term" value="F:sodium:proton antiporter activity"/>
    <property type="evidence" value="ECO:0007669"/>
    <property type="project" value="InterPro"/>
</dbReference>
<feature type="transmembrane region" description="Helical" evidence="5">
    <location>
        <begin position="460"/>
        <end position="484"/>
    </location>
</feature>
<evidence type="ECO:0000256" key="4">
    <source>
        <dbReference type="ARBA" id="ARBA00023136"/>
    </source>
</evidence>
<organism evidence="7 8">
    <name type="scientific">Zalerion maritima</name>
    <dbReference type="NCBI Taxonomy" id="339359"/>
    <lineage>
        <taxon>Eukaryota</taxon>
        <taxon>Fungi</taxon>
        <taxon>Dikarya</taxon>
        <taxon>Ascomycota</taxon>
        <taxon>Pezizomycotina</taxon>
        <taxon>Sordariomycetes</taxon>
        <taxon>Lulworthiomycetidae</taxon>
        <taxon>Lulworthiales</taxon>
        <taxon>Lulworthiaceae</taxon>
        <taxon>Zalerion</taxon>
    </lineage>
</organism>
<comment type="caution">
    <text evidence="7">The sequence shown here is derived from an EMBL/GenBank/DDBJ whole genome shotgun (WGS) entry which is preliminary data.</text>
</comment>
<evidence type="ECO:0000259" key="6">
    <source>
        <dbReference type="Pfam" id="PF00999"/>
    </source>
</evidence>
<dbReference type="GO" id="GO:0005886">
    <property type="term" value="C:plasma membrane"/>
    <property type="evidence" value="ECO:0007669"/>
    <property type="project" value="InterPro"/>
</dbReference>
<feature type="transmembrane region" description="Helical" evidence="5">
    <location>
        <begin position="429"/>
        <end position="448"/>
    </location>
</feature>
<feature type="transmembrane region" description="Helical" evidence="5">
    <location>
        <begin position="176"/>
        <end position="198"/>
    </location>
</feature>
<dbReference type="AlphaFoldDB" id="A0AAD5S3E2"/>
<feature type="transmembrane region" description="Helical" evidence="5">
    <location>
        <begin position="77"/>
        <end position="96"/>
    </location>
</feature>
<dbReference type="Pfam" id="PF00999">
    <property type="entry name" value="Na_H_Exchanger"/>
    <property type="match status" value="1"/>
</dbReference>
<feature type="domain" description="Cation/H+ exchanger transmembrane" evidence="6">
    <location>
        <begin position="92"/>
        <end position="560"/>
    </location>
</feature>
<dbReference type="GO" id="GO:0036376">
    <property type="term" value="P:sodium ion export across plasma membrane"/>
    <property type="evidence" value="ECO:0007669"/>
    <property type="project" value="InterPro"/>
</dbReference>
<dbReference type="InterPro" id="IPR006153">
    <property type="entry name" value="Cation/H_exchanger_TM"/>
</dbReference>
<feature type="transmembrane region" description="Helical" evidence="5">
    <location>
        <begin position="340"/>
        <end position="359"/>
    </location>
</feature>
<dbReference type="PANTHER" id="PTHR31382">
    <property type="entry name" value="NA(+)/H(+) ANTIPORTER"/>
    <property type="match status" value="1"/>
</dbReference>
<proteinExistence type="predicted"/>
<evidence type="ECO:0000256" key="5">
    <source>
        <dbReference type="SAM" id="Phobius"/>
    </source>
</evidence>
<feature type="transmembrane region" description="Helical" evidence="5">
    <location>
        <begin position="204"/>
        <end position="226"/>
    </location>
</feature>
<evidence type="ECO:0000256" key="3">
    <source>
        <dbReference type="ARBA" id="ARBA00022989"/>
    </source>
</evidence>
<gene>
    <name evidence="7" type="ORF">MKZ38_006676</name>
</gene>
<name>A0AAD5S3E2_9PEZI</name>
<keyword evidence="8" id="KW-1185">Reference proteome</keyword>
<feature type="transmembrane region" description="Helical" evidence="5">
    <location>
        <begin position="144"/>
        <end position="164"/>
    </location>
</feature>
<dbReference type="PANTHER" id="PTHR31382:SF3">
    <property type="entry name" value="SODIUM ION_PROTON EXCHANGER (EUROFUNG)"/>
    <property type="match status" value="1"/>
</dbReference>